<reference evidence="1 2" key="1">
    <citation type="journal article" date="2014" name="PLoS Genet.">
        <title>Analysis of the Phlebiopsis gigantea genome, transcriptome and secretome provides insight into its pioneer colonization strategies of wood.</title>
        <authorList>
            <person name="Hori C."/>
            <person name="Ishida T."/>
            <person name="Igarashi K."/>
            <person name="Samejima M."/>
            <person name="Suzuki H."/>
            <person name="Master E."/>
            <person name="Ferreira P."/>
            <person name="Ruiz-Duenas F.J."/>
            <person name="Held B."/>
            <person name="Canessa P."/>
            <person name="Larrondo L.F."/>
            <person name="Schmoll M."/>
            <person name="Druzhinina I.S."/>
            <person name="Kubicek C.P."/>
            <person name="Gaskell J.A."/>
            <person name="Kersten P."/>
            <person name="St John F."/>
            <person name="Glasner J."/>
            <person name="Sabat G."/>
            <person name="Splinter BonDurant S."/>
            <person name="Syed K."/>
            <person name="Yadav J."/>
            <person name="Mgbeahuruike A.C."/>
            <person name="Kovalchuk A."/>
            <person name="Asiegbu F.O."/>
            <person name="Lackner G."/>
            <person name="Hoffmeister D."/>
            <person name="Rencoret J."/>
            <person name="Gutierrez A."/>
            <person name="Sun H."/>
            <person name="Lindquist E."/>
            <person name="Barry K."/>
            <person name="Riley R."/>
            <person name="Grigoriev I.V."/>
            <person name="Henrissat B."/>
            <person name="Kues U."/>
            <person name="Berka R.M."/>
            <person name="Martinez A.T."/>
            <person name="Covert S.F."/>
            <person name="Blanchette R.A."/>
            <person name="Cullen D."/>
        </authorList>
    </citation>
    <scope>NUCLEOTIDE SEQUENCE [LARGE SCALE GENOMIC DNA]</scope>
    <source>
        <strain evidence="1 2">11061_1 CR5-6</strain>
    </source>
</reference>
<feature type="non-terminal residue" evidence="1">
    <location>
        <position position="180"/>
    </location>
</feature>
<gene>
    <name evidence="1" type="ORF">PHLGIDRAFT_124500</name>
</gene>
<protein>
    <submittedName>
        <fullName evidence="1">Uncharacterized protein</fullName>
    </submittedName>
</protein>
<dbReference type="HOGENOM" id="CLU_1499817_0_0_1"/>
<name>A0A0C3S6G7_PHLG1</name>
<sequence>MFPLGADEITDIMHVRDALFWPGAAFTSAEDTRRRISISTSFTGMSASFCARVNCLQAECFLDPWPTGWETTHAYMTDVDNEEFKATLLDNVPPQEPCGLECFLLWTGSTTTFPIDNSTDSDTLRLLDYILGFAVDELPCKMSELLQHTIPCYLIFLRRSTIARIRSQRERDYKLTPTEW</sequence>
<proteinExistence type="predicted"/>
<dbReference type="Proteomes" id="UP000053257">
    <property type="component" value="Unassembled WGS sequence"/>
</dbReference>
<accession>A0A0C3S6G7</accession>
<keyword evidence="2" id="KW-1185">Reference proteome</keyword>
<dbReference type="EMBL" id="KN840443">
    <property type="protein sequence ID" value="KIP11816.1"/>
    <property type="molecule type" value="Genomic_DNA"/>
</dbReference>
<evidence type="ECO:0000313" key="1">
    <source>
        <dbReference type="EMBL" id="KIP11816.1"/>
    </source>
</evidence>
<evidence type="ECO:0000313" key="2">
    <source>
        <dbReference type="Proteomes" id="UP000053257"/>
    </source>
</evidence>
<dbReference type="AlphaFoldDB" id="A0A0C3S6G7"/>
<organism evidence="1 2">
    <name type="scientific">Phlebiopsis gigantea (strain 11061_1 CR5-6)</name>
    <name type="common">White-rot fungus</name>
    <name type="synonym">Peniophora gigantea</name>
    <dbReference type="NCBI Taxonomy" id="745531"/>
    <lineage>
        <taxon>Eukaryota</taxon>
        <taxon>Fungi</taxon>
        <taxon>Dikarya</taxon>
        <taxon>Basidiomycota</taxon>
        <taxon>Agaricomycotina</taxon>
        <taxon>Agaricomycetes</taxon>
        <taxon>Polyporales</taxon>
        <taxon>Phanerochaetaceae</taxon>
        <taxon>Phlebiopsis</taxon>
    </lineage>
</organism>